<protein>
    <submittedName>
        <fullName evidence="1 3">Uncharacterized protein</fullName>
    </submittedName>
</protein>
<name>A0A182E6R8_ONCOC</name>
<dbReference type="EMBL" id="UYRW01000738">
    <property type="protein sequence ID" value="VDK70174.1"/>
    <property type="molecule type" value="Genomic_DNA"/>
</dbReference>
<evidence type="ECO:0000313" key="2">
    <source>
        <dbReference type="Proteomes" id="UP000271087"/>
    </source>
</evidence>
<reference evidence="1 2" key="2">
    <citation type="submission" date="2018-08" db="EMBL/GenBank/DDBJ databases">
        <authorList>
            <person name="Laetsch R D."/>
            <person name="Stevens L."/>
            <person name="Kumar S."/>
            <person name="Blaxter L. M."/>
        </authorList>
    </citation>
    <scope>NUCLEOTIDE SEQUENCE [LARGE SCALE GENOMIC DNA]</scope>
</reference>
<dbReference type="Proteomes" id="UP000271087">
    <property type="component" value="Unassembled WGS sequence"/>
</dbReference>
<dbReference type="WBParaSite" id="nOo.2.0.1.t03707-RA">
    <property type="protein sequence ID" value="nOo.2.0.1.t03707-RA"/>
    <property type="gene ID" value="nOo.2.0.1.g03707"/>
</dbReference>
<sequence>MTKYYQINHLRRTIQHEQPESNGTISEMVYSSIGESSPLRLVGEQRSNQASIWNQSGIQHGSNQRHPL</sequence>
<keyword evidence="2" id="KW-1185">Reference proteome</keyword>
<accession>A0A182E6R8</accession>
<dbReference type="AlphaFoldDB" id="A0A182E6R8"/>
<reference evidence="3" key="1">
    <citation type="submission" date="2016-06" db="UniProtKB">
        <authorList>
            <consortium name="WormBaseParasite"/>
        </authorList>
    </citation>
    <scope>IDENTIFICATION</scope>
</reference>
<organism evidence="3">
    <name type="scientific">Onchocerca ochengi</name>
    <name type="common">Filarial nematode worm</name>
    <dbReference type="NCBI Taxonomy" id="42157"/>
    <lineage>
        <taxon>Eukaryota</taxon>
        <taxon>Metazoa</taxon>
        <taxon>Ecdysozoa</taxon>
        <taxon>Nematoda</taxon>
        <taxon>Chromadorea</taxon>
        <taxon>Rhabditida</taxon>
        <taxon>Spirurina</taxon>
        <taxon>Spiruromorpha</taxon>
        <taxon>Filarioidea</taxon>
        <taxon>Onchocercidae</taxon>
        <taxon>Onchocerca</taxon>
    </lineage>
</organism>
<evidence type="ECO:0000313" key="3">
    <source>
        <dbReference type="WBParaSite" id="nOo.2.0.1.t03707-RA"/>
    </source>
</evidence>
<proteinExistence type="predicted"/>
<gene>
    <name evidence="1" type="ORF">NOO_LOCUS3707</name>
</gene>
<evidence type="ECO:0000313" key="1">
    <source>
        <dbReference type="EMBL" id="VDK70174.1"/>
    </source>
</evidence>